<evidence type="ECO:0000313" key="1">
    <source>
        <dbReference type="EMBL" id="QQL45935.1"/>
    </source>
</evidence>
<proteinExistence type="predicted"/>
<reference evidence="1 2" key="1">
    <citation type="submission" date="2020-12" db="EMBL/GenBank/DDBJ databases">
        <title>Sulforoseuscoccus oceanibium gen. nov., sp. nov., a representative of the phylum Verrucomicrobia with special cytoplasmic membrane, and proposal of Sulforoseuscoccusaceae fam. nov.</title>
        <authorList>
            <person name="Xi F."/>
        </authorList>
    </citation>
    <scope>NUCLEOTIDE SEQUENCE [LARGE SCALE GENOMIC DNA]</scope>
    <source>
        <strain evidence="1 2">T37</strain>
    </source>
</reference>
<dbReference type="Proteomes" id="UP000475117">
    <property type="component" value="Chromosome"/>
</dbReference>
<gene>
    <name evidence="1" type="ORF">G3M56_004975</name>
</gene>
<protein>
    <submittedName>
        <fullName evidence="1">DUF2293 domain-containing protein</fullName>
    </submittedName>
</protein>
<accession>A0A6B3LCM7</accession>
<organism evidence="1 2">
    <name type="scientific">Sulfuriroseicoccus oceanibius</name>
    <dbReference type="NCBI Taxonomy" id="2707525"/>
    <lineage>
        <taxon>Bacteria</taxon>
        <taxon>Pseudomonadati</taxon>
        <taxon>Verrucomicrobiota</taxon>
        <taxon>Verrucomicrobiia</taxon>
        <taxon>Verrucomicrobiales</taxon>
        <taxon>Verrucomicrobiaceae</taxon>
        <taxon>Sulfuriroseicoccus</taxon>
    </lineage>
</organism>
<name>A0A6B3LCM7_9BACT</name>
<dbReference type="AlphaFoldDB" id="A0A6B3LCM7"/>
<dbReference type="EMBL" id="CP066776">
    <property type="protein sequence ID" value="QQL45935.1"/>
    <property type="molecule type" value="Genomic_DNA"/>
</dbReference>
<dbReference type="RefSeq" id="WP_164364087.1">
    <property type="nucleotide sequence ID" value="NZ_CP066776.1"/>
</dbReference>
<dbReference type="KEGG" id="soa:G3M56_004975"/>
<dbReference type="Pfam" id="PF10056">
    <property type="entry name" value="DUF2293"/>
    <property type="match status" value="1"/>
</dbReference>
<sequence>MSGESIEVRPGDRAGYVMSLEGEYLKIPEGWALLPPGDAALSRRIKKDGPSWTVKKPKGRKMFSQGILAPAHRIEALRAEVEAEREDPSYQRKLDAGRRRREKEQAEYSEEFAAAVYAFLDFDQRYDVVAKYLANLVTEHAVPVGSGTVARTKRIPVEKRAEAAVIAWMRHQTTAYDHMKIPREKGARREVRRMLAQRSRAVLENYRRGEDINPKTCPLWNALGD</sequence>
<keyword evidence="2" id="KW-1185">Reference proteome</keyword>
<evidence type="ECO:0000313" key="2">
    <source>
        <dbReference type="Proteomes" id="UP000475117"/>
    </source>
</evidence>
<dbReference type="InterPro" id="IPR018744">
    <property type="entry name" value="DUF2293"/>
</dbReference>